<reference evidence="1" key="1">
    <citation type="submission" date="2020-02" db="EMBL/GenBank/DDBJ databases">
        <title>Unexpected conservation and global transmission of agrobacterial virulence plasmids.</title>
        <authorList>
            <person name="Weisberg A.J."/>
            <person name="Davis E.W. II"/>
            <person name="Tabima J.R."/>
            <person name="Belcher M.S."/>
            <person name="Miller M."/>
            <person name="Kuo C.-H."/>
            <person name="Loper J.E."/>
            <person name="Grunwald N.J."/>
            <person name="Putnam M.L."/>
            <person name="Chang J.H."/>
        </authorList>
    </citation>
    <scope>NUCLEOTIDE SEQUENCE</scope>
    <source>
        <strain evidence="1">Q15/94</strain>
    </source>
</reference>
<name>A0AAJ4T8Y7_AGRTU</name>
<proteinExistence type="predicted"/>
<dbReference type="EMBL" id="CP049216">
    <property type="protein sequence ID" value="QTG12406.1"/>
    <property type="molecule type" value="Genomic_DNA"/>
</dbReference>
<dbReference type="Proteomes" id="UP000663946">
    <property type="component" value="Chromosome 1"/>
</dbReference>
<organism evidence="1 2">
    <name type="scientific">Agrobacterium tumefaciens</name>
    <dbReference type="NCBI Taxonomy" id="358"/>
    <lineage>
        <taxon>Bacteria</taxon>
        <taxon>Pseudomonadati</taxon>
        <taxon>Pseudomonadota</taxon>
        <taxon>Alphaproteobacteria</taxon>
        <taxon>Hyphomicrobiales</taxon>
        <taxon>Rhizobiaceae</taxon>
        <taxon>Rhizobium/Agrobacterium group</taxon>
        <taxon>Agrobacterium</taxon>
        <taxon>Agrobacterium tumefaciens complex</taxon>
    </lineage>
</organism>
<evidence type="ECO:0000313" key="1">
    <source>
        <dbReference type="EMBL" id="QTG12406.1"/>
    </source>
</evidence>
<dbReference type="AlphaFoldDB" id="A0AAJ4T8Y7"/>
<gene>
    <name evidence="1" type="ORF">G6M86_03725</name>
</gene>
<evidence type="ECO:0000313" key="2">
    <source>
        <dbReference type="Proteomes" id="UP000663946"/>
    </source>
</evidence>
<sequence>MPQIIEKTVYAFNELSDRAKERARDWWRGCEASDFDPDCVLEDAQRVADLLGITLAQKPVKLMGGGTRYEPTIYYSGFSSQGDGACYEGSYRYQKGATKAIRGYAPEDKELHRIADELQRIQKGYFYGLTARMKHDGHYDHAYSMSVDVDHDRNPYCVDANLERELAEPLRDFANWIYRQLEREYEYRMSAENVDESIEINGYQFDENGQIH</sequence>
<accession>A0AAJ4T8Y7</accession>
<protein>
    <submittedName>
        <fullName evidence="1">Antitoxin of toxin-antitoxin stability system</fullName>
    </submittedName>
</protein>
<dbReference type="RefSeq" id="WP_333721878.1">
    <property type="nucleotide sequence ID" value="NZ_CP049216.1"/>
</dbReference>